<evidence type="ECO:0000313" key="10">
    <source>
        <dbReference type="EMBL" id="SNB75087.1"/>
    </source>
</evidence>
<keyword evidence="4" id="KW-0963">Cytoplasm</keyword>
<dbReference type="NCBIfam" id="NF001965">
    <property type="entry name" value="PRK00742.1"/>
    <property type="match status" value="1"/>
</dbReference>
<dbReference type="PROSITE" id="PS50110">
    <property type="entry name" value="RESPONSE_REGULATORY"/>
    <property type="match status" value="1"/>
</dbReference>
<dbReference type="InterPro" id="IPR000673">
    <property type="entry name" value="Sig_transdc_resp-reg_Me-estase"/>
</dbReference>
<proteinExistence type="inferred from homology"/>
<dbReference type="GO" id="GO:0005737">
    <property type="term" value="C:cytoplasm"/>
    <property type="evidence" value="ECO:0007669"/>
    <property type="project" value="UniProtKB-SubCell"/>
</dbReference>
<dbReference type="SUPFAM" id="SSF52172">
    <property type="entry name" value="CheY-like"/>
    <property type="match status" value="1"/>
</dbReference>
<feature type="modified residue" description="4-aspartylphosphate" evidence="4 6">
    <location>
        <position position="93"/>
    </location>
</feature>
<dbReference type="InterPro" id="IPR001789">
    <property type="entry name" value="Sig_transdc_resp-reg_receiver"/>
</dbReference>
<comment type="catalytic activity">
    <reaction evidence="4">
        <text>L-glutaminyl-[protein] + H2O = L-glutamyl-[protein] + NH4(+)</text>
        <dbReference type="Rhea" id="RHEA:16441"/>
        <dbReference type="Rhea" id="RHEA-COMP:10207"/>
        <dbReference type="Rhea" id="RHEA-COMP:10208"/>
        <dbReference type="ChEBI" id="CHEBI:15377"/>
        <dbReference type="ChEBI" id="CHEBI:28938"/>
        <dbReference type="ChEBI" id="CHEBI:29973"/>
        <dbReference type="ChEBI" id="CHEBI:30011"/>
        <dbReference type="EC" id="3.5.1.44"/>
    </reaction>
</comment>
<feature type="active site" evidence="4 5">
    <location>
        <position position="226"/>
    </location>
</feature>
<name>A0A212RRL1_RHOAC</name>
<feature type="domain" description="CheB-type methylesterase" evidence="9">
    <location>
        <begin position="187"/>
        <end position="376"/>
    </location>
</feature>
<dbReference type="Pfam" id="PF01339">
    <property type="entry name" value="CheB_methylest"/>
    <property type="match status" value="1"/>
</dbReference>
<dbReference type="AlphaFoldDB" id="A0A212RRL1"/>
<reference evidence="11" key="1">
    <citation type="submission" date="2017-06" db="EMBL/GenBank/DDBJ databases">
        <authorList>
            <person name="Varghese N."/>
            <person name="Submissions S."/>
        </authorList>
    </citation>
    <scope>NUCLEOTIDE SEQUENCE [LARGE SCALE GENOMIC DNA]</scope>
    <source>
        <strain evidence="11">DSM 137</strain>
    </source>
</reference>
<evidence type="ECO:0000256" key="6">
    <source>
        <dbReference type="PROSITE-ProRule" id="PRU00169"/>
    </source>
</evidence>
<dbReference type="CDD" id="cd17541">
    <property type="entry name" value="REC_CheB-like"/>
    <property type="match status" value="1"/>
</dbReference>
<accession>A0A212RRL1</accession>
<comment type="PTM">
    <text evidence="4">Phosphorylated by CheA. Phosphorylation of the N-terminal regulatory domain activates the methylesterase activity.</text>
</comment>
<comment type="similarity">
    <text evidence="4">Belongs to the CheB family.</text>
</comment>
<dbReference type="GO" id="GO:0000156">
    <property type="term" value="F:phosphorelay response regulator activity"/>
    <property type="evidence" value="ECO:0007669"/>
    <property type="project" value="InterPro"/>
</dbReference>
<keyword evidence="2 4" id="KW-0378">Hydrolase</keyword>
<dbReference type="InterPro" id="IPR011006">
    <property type="entry name" value="CheY-like_superfamily"/>
</dbReference>
<keyword evidence="11" id="KW-1185">Reference proteome</keyword>
<keyword evidence="4 6" id="KW-0597">Phosphoprotein</keyword>
<keyword evidence="1 4" id="KW-0145">Chemotaxis</keyword>
<dbReference type="Pfam" id="PF00072">
    <property type="entry name" value="Response_reg"/>
    <property type="match status" value="1"/>
</dbReference>
<dbReference type="SMART" id="SM00448">
    <property type="entry name" value="REC"/>
    <property type="match status" value="1"/>
</dbReference>
<evidence type="ECO:0000259" key="8">
    <source>
        <dbReference type="PROSITE" id="PS50110"/>
    </source>
</evidence>
<comment type="catalytic activity">
    <reaction evidence="3 4">
        <text>[protein]-L-glutamate 5-O-methyl ester + H2O = L-glutamyl-[protein] + methanol + H(+)</text>
        <dbReference type="Rhea" id="RHEA:23236"/>
        <dbReference type="Rhea" id="RHEA-COMP:10208"/>
        <dbReference type="Rhea" id="RHEA-COMP:10311"/>
        <dbReference type="ChEBI" id="CHEBI:15377"/>
        <dbReference type="ChEBI" id="CHEBI:15378"/>
        <dbReference type="ChEBI" id="CHEBI:17790"/>
        <dbReference type="ChEBI" id="CHEBI:29973"/>
        <dbReference type="ChEBI" id="CHEBI:82795"/>
        <dbReference type="EC" id="3.1.1.61"/>
    </reaction>
</comment>
<dbReference type="PIRSF" id="PIRSF000876">
    <property type="entry name" value="RR_chemtxs_CheB"/>
    <property type="match status" value="1"/>
</dbReference>
<gene>
    <name evidence="4" type="primary">cheB</name>
    <name evidence="10" type="ORF">SAMN06265338_106175</name>
</gene>
<sequence>MPDGSAQRAGADPSGARGARHEFDRSEAAKMLKQQPATAPIRVLVVDDSSFMRNAITRHIQRDARFRVIDTATNGREAIAKAEQHKPDVITMDVEMPEMNGIDALKQIIAKSSIPVIMVSSQTEAGAKTTIQALQLGAMDFIPKAGGFEQLHEKLHAVVGATRARSRPQVAPPPVTAPRRALPMRVRVSKPNLVVIGSSTGGPRALCQVLEALPKNFPAPIVIAQHMPPQFTAAMAKWLSDVCAIKVVEASDDMTLQPGVAYVGPGGMQFRVVNGKAKIAAAQGESLYKPSVDVLADSAAGSGSANVLAIMLTGMGNDGSKGFAKLKDGGAYVMAQDQATSSVWGMPRAVAESGCADEILPVGEIGKRIKAVFGLA</sequence>
<comment type="domain">
    <text evidence="4">Contains a C-terminal catalytic domain, and an N-terminal region which modulates catalytic activity.</text>
</comment>
<dbReference type="Gene3D" id="3.40.50.180">
    <property type="entry name" value="Methylesterase CheB, C-terminal domain"/>
    <property type="match status" value="1"/>
</dbReference>
<evidence type="ECO:0000256" key="4">
    <source>
        <dbReference type="HAMAP-Rule" id="MF_00099"/>
    </source>
</evidence>
<feature type="domain" description="Response regulatory" evidence="8">
    <location>
        <begin position="42"/>
        <end position="159"/>
    </location>
</feature>
<evidence type="ECO:0000256" key="1">
    <source>
        <dbReference type="ARBA" id="ARBA00022500"/>
    </source>
</evidence>
<dbReference type="EC" id="3.1.1.61" evidence="4"/>
<dbReference type="EC" id="3.5.1.44" evidence="4"/>
<feature type="active site" evidence="4 5">
    <location>
        <position position="318"/>
    </location>
</feature>
<evidence type="ECO:0000259" key="9">
    <source>
        <dbReference type="PROSITE" id="PS50122"/>
    </source>
</evidence>
<dbReference type="CDD" id="cd16432">
    <property type="entry name" value="CheB_Rec"/>
    <property type="match status" value="1"/>
</dbReference>
<dbReference type="InterPro" id="IPR008248">
    <property type="entry name" value="CheB-like"/>
</dbReference>
<evidence type="ECO:0000256" key="3">
    <source>
        <dbReference type="ARBA" id="ARBA00048267"/>
    </source>
</evidence>
<dbReference type="PANTHER" id="PTHR42872">
    <property type="entry name" value="PROTEIN-GLUTAMATE METHYLESTERASE/PROTEIN-GLUTAMINE GLUTAMINASE"/>
    <property type="match status" value="1"/>
</dbReference>
<dbReference type="Gene3D" id="3.40.50.2300">
    <property type="match status" value="1"/>
</dbReference>
<dbReference type="GO" id="GO:0050568">
    <property type="term" value="F:protein-glutamine glutaminase activity"/>
    <property type="evidence" value="ECO:0007669"/>
    <property type="project" value="UniProtKB-UniRule"/>
</dbReference>
<comment type="function">
    <text evidence="4">Involved in chemotaxis. Part of a chemotaxis signal transduction system that modulates chemotaxis in response to various stimuli. Catalyzes the demethylation of specific methylglutamate residues introduced into the chemoreceptors (methyl-accepting chemotaxis proteins or MCP) by CheR. Also mediates the irreversible deamidation of specific glutamine residues to glutamic acid.</text>
</comment>
<evidence type="ECO:0000256" key="7">
    <source>
        <dbReference type="SAM" id="MobiDB-lite"/>
    </source>
</evidence>
<evidence type="ECO:0000256" key="2">
    <source>
        <dbReference type="ARBA" id="ARBA00022801"/>
    </source>
</evidence>
<organism evidence="10 11">
    <name type="scientific">Rhodoblastus acidophilus</name>
    <name type="common">Rhodopseudomonas acidophila</name>
    <dbReference type="NCBI Taxonomy" id="1074"/>
    <lineage>
        <taxon>Bacteria</taxon>
        <taxon>Pseudomonadati</taxon>
        <taxon>Pseudomonadota</taxon>
        <taxon>Alphaproteobacteria</taxon>
        <taxon>Hyphomicrobiales</taxon>
        <taxon>Rhodoblastaceae</taxon>
        <taxon>Rhodoblastus</taxon>
    </lineage>
</organism>
<dbReference type="SUPFAM" id="SSF52738">
    <property type="entry name" value="Methylesterase CheB, C-terminal domain"/>
    <property type="match status" value="1"/>
</dbReference>
<dbReference type="HAMAP" id="MF_00099">
    <property type="entry name" value="CheB_chemtxs"/>
    <property type="match status" value="1"/>
</dbReference>
<comment type="subcellular location">
    <subcellularLocation>
        <location evidence="4">Cytoplasm</location>
    </subcellularLocation>
</comment>
<evidence type="ECO:0000256" key="5">
    <source>
        <dbReference type="PROSITE-ProRule" id="PRU00050"/>
    </source>
</evidence>
<dbReference type="PROSITE" id="PS50122">
    <property type="entry name" value="CHEB"/>
    <property type="match status" value="1"/>
</dbReference>
<dbReference type="Proteomes" id="UP000198418">
    <property type="component" value="Unassembled WGS sequence"/>
</dbReference>
<dbReference type="GO" id="GO:0006935">
    <property type="term" value="P:chemotaxis"/>
    <property type="evidence" value="ECO:0007669"/>
    <property type="project" value="UniProtKB-UniRule"/>
</dbReference>
<protein>
    <recommendedName>
        <fullName evidence="4">Protein-glutamate methylesterase/protein-glutamine glutaminase</fullName>
        <ecNumber evidence="4">3.1.1.61</ecNumber>
        <ecNumber evidence="4">3.5.1.44</ecNumber>
    </recommendedName>
</protein>
<feature type="region of interest" description="Disordered" evidence="7">
    <location>
        <begin position="1"/>
        <end position="22"/>
    </location>
</feature>
<dbReference type="InterPro" id="IPR035909">
    <property type="entry name" value="CheB_C"/>
</dbReference>
<feature type="active site" evidence="4 5">
    <location>
        <position position="199"/>
    </location>
</feature>
<dbReference type="GO" id="GO:0008984">
    <property type="term" value="F:protein-glutamate methylesterase activity"/>
    <property type="evidence" value="ECO:0007669"/>
    <property type="project" value="UniProtKB-UniRule"/>
</dbReference>
<dbReference type="EMBL" id="FYDG01000006">
    <property type="protein sequence ID" value="SNB75087.1"/>
    <property type="molecule type" value="Genomic_DNA"/>
</dbReference>
<dbReference type="PANTHER" id="PTHR42872:SF3">
    <property type="entry name" value="PROTEIN-GLUTAMATE METHYLESTERASE_PROTEIN-GLUTAMINE GLUTAMINASE 1"/>
    <property type="match status" value="1"/>
</dbReference>
<evidence type="ECO:0000313" key="11">
    <source>
        <dbReference type="Proteomes" id="UP000198418"/>
    </source>
</evidence>